<comment type="pathway">
    <text evidence="2 10">Carbohydrate degradation; glycolysis; pyruvate from D-glyceraldehyde 3-phosphate: step 3/5.</text>
</comment>
<keyword evidence="8 10" id="KW-0413">Isomerase</keyword>
<feature type="binding site" evidence="10 13">
    <location>
        <position position="14"/>
    </location>
    <ligand>
        <name>Mn(2+)</name>
        <dbReference type="ChEBI" id="CHEBI:29035"/>
        <label>2</label>
    </ligand>
</feature>
<dbReference type="GO" id="GO:0006096">
    <property type="term" value="P:glycolytic process"/>
    <property type="evidence" value="ECO:0007669"/>
    <property type="project" value="UniProtKB-UniRule"/>
</dbReference>
<dbReference type="FunFam" id="3.40.1450.10:FF:000001">
    <property type="entry name" value="2,3-bisphosphoglycerate-independent phosphoglycerate mutase"/>
    <property type="match status" value="1"/>
</dbReference>
<feature type="binding site" evidence="10 13">
    <location>
        <position position="444"/>
    </location>
    <ligand>
        <name>Mn(2+)</name>
        <dbReference type="ChEBI" id="CHEBI:29035"/>
        <label>2</label>
    </ligand>
</feature>
<dbReference type="EMBL" id="FUWM01000006">
    <property type="protein sequence ID" value="SJZ41486.1"/>
    <property type="molecule type" value="Genomic_DNA"/>
</dbReference>
<dbReference type="InterPro" id="IPR017850">
    <property type="entry name" value="Alkaline_phosphatase_core_sf"/>
</dbReference>
<evidence type="ECO:0000256" key="6">
    <source>
        <dbReference type="ARBA" id="ARBA00023152"/>
    </source>
</evidence>
<dbReference type="InterPro" id="IPR005995">
    <property type="entry name" value="Pgm_bpd_ind"/>
</dbReference>
<sequence length="517" mass="57832">MTSVPKPFALVVLDGWGLNEKEKGNAIKQANTNNFEKLLDKYPNTVLESSGKAVGLPEGQMGNSEVGHLNLGAGRIVYQDLTKISLAIEDGSFFKNNVILEVIKNCKWNDSALHLLGLLSDGGVHSHIEHLYGLLELAQKNEIEEVYIHAILDGRDVPPKSAKGYIKELEKKIEEIGVGEIATVSGRYYTMDRDERWDRIEKAYNAMAFGEGITAESALEAVEQSYQDENTDEFVLPTVIVKDNNPVAKVNENDSVIFYNFRADRARQITRTFTDSAFHGFERKPEAPKVQFVCMTEYDETIDAPVAYPPETIINTLGEILGKNDLKQLRIAETEKYAHVTFFFNGGKEKPNSGEDRELIPSPKIATYDEKPEMSIYEVVNRLFDRLENNNYDVVIMNFANPDMVGHTGDLDACKAAVEAVDKTLPQVVDKILDMGGELLITADHGNAEQMLDYETKDLYTAHTNNKVPCIYVTQTEQDIKIANEGTLADIAPTMLEILNIEQPKEMTGNPLFRIDN</sequence>
<protein>
    <recommendedName>
        <fullName evidence="9 10">2,3-bisphosphoglycerate-independent phosphoglycerate mutase</fullName>
        <shortName evidence="10">BPG-independent PGAM</shortName>
        <shortName evidence="10">Phosphoglyceromutase</shortName>
        <shortName evidence="10">iPGM</shortName>
        <ecNumber evidence="4 10">5.4.2.12</ecNumber>
    </recommendedName>
</protein>
<feature type="domain" description="BPG-independent PGAM N-terminal" evidence="15">
    <location>
        <begin position="84"/>
        <end position="300"/>
    </location>
</feature>
<organism evidence="16 17">
    <name type="scientific">Selenihalanaerobacter shriftii</name>
    <dbReference type="NCBI Taxonomy" id="142842"/>
    <lineage>
        <taxon>Bacteria</taxon>
        <taxon>Bacillati</taxon>
        <taxon>Bacillota</taxon>
        <taxon>Clostridia</taxon>
        <taxon>Halanaerobiales</taxon>
        <taxon>Halobacteroidaceae</taxon>
        <taxon>Selenihalanaerobacter</taxon>
    </lineage>
</organism>
<dbReference type="PANTHER" id="PTHR31637:SF0">
    <property type="entry name" value="2,3-BISPHOSPHOGLYCERATE-INDEPENDENT PHOSPHOGLYCERATE MUTASE"/>
    <property type="match status" value="1"/>
</dbReference>
<evidence type="ECO:0000256" key="13">
    <source>
        <dbReference type="PIRSR" id="PIRSR001492-3"/>
    </source>
</evidence>
<feature type="binding site" evidence="10 13">
    <location>
        <position position="403"/>
    </location>
    <ligand>
        <name>Mn(2+)</name>
        <dbReference type="ChEBI" id="CHEBI:29035"/>
        <label>1</label>
    </ligand>
</feature>
<dbReference type="GO" id="GO:0005829">
    <property type="term" value="C:cytosol"/>
    <property type="evidence" value="ECO:0007669"/>
    <property type="project" value="TreeGrafter"/>
</dbReference>
<feature type="binding site" evidence="10 13">
    <location>
        <position position="407"/>
    </location>
    <ligand>
        <name>Mn(2+)</name>
        <dbReference type="ChEBI" id="CHEBI:29035"/>
        <label>1</label>
    </ligand>
</feature>
<keyword evidence="17" id="KW-1185">Reference proteome</keyword>
<dbReference type="PANTHER" id="PTHR31637">
    <property type="entry name" value="2,3-BISPHOSPHOGLYCERATE-INDEPENDENT PHOSPHOGLYCERATE MUTASE"/>
    <property type="match status" value="1"/>
</dbReference>
<feature type="domain" description="Metalloenzyme" evidence="14">
    <location>
        <begin position="6"/>
        <end position="502"/>
    </location>
</feature>
<dbReference type="RefSeq" id="WP_078809264.1">
    <property type="nucleotide sequence ID" value="NZ_FUWM01000006.1"/>
</dbReference>
<dbReference type="Gene3D" id="3.40.1450.10">
    <property type="entry name" value="BPG-independent phosphoglycerate mutase, domain B"/>
    <property type="match status" value="1"/>
</dbReference>
<evidence type="ECO:0000256" key="2">
    <source>
        <dbReference type="ARBA" id="ARBA00004798"/>
    </source>
</evidence>
<evidence type="ECO:0000256" key="1">
    <source>
        <dbReference type="ARBA" id="ARBA00000370"/>
    </source>
</evidence>
<keyword evidence="5 10" id="KW-0479">Metal-binding</keyword>
<feature type="binding site" evidence="10 13">
    <location>
        <position position="463"/>
    </location>
    <ligand>
        <name>Mn(2+)</name>
        <dbReference type="ChEBI" id="CHEBI:29035"/>
        <label>1</label>
    </ligand>
</feature>
<comment type="catalytic activity">
    <reaction evidence="1 10">
        <text>(2R)-2-phosphoglycerate = (2R)-3-phosphoglycerate</text>
        <dbReference type="Rhea" id="RHEA:15901"/>
        <dbReference type="ChEBI" id="CHEBI:58272"/>
        <dbReference type="ChEBI" id="CHEBI:58289"/>
        <dbReference type="EC" id="5.4.2.12"/>
    </reaction>
</comment>
<evidence type="ECO:0000259" key="15">
    <source>
        <dbReference type="Pfam" id="PF06415"/>
    </source>
</evidence>
<dbReference type="EC" id="5.4.2.12" evidence="4 10"/>
<keyword evidence="6 10" id="KW-0324">Glycolysis</keyword>
<gene>
    <name evidence="10" type="primary">gpmI</name>
    <name evidence="16" type="ORF">SAMN02745118_00769</name>
</gene>
<dbReference type="Proteomes" id="UP000190625">
    <property type="component" value="Unassembled WGS sequence"/>
</dbReference>
<comment type="similarity">
    <text evidence="3 10">Belongs to the BPG-independent phosphoglycerate mutase family.</text>
</comment>
<feature type="binding site" evidence="10 13">
    <location>
        <position position="445"/>
    </location>
    <ligand>
        <name>Mn(2+)</name>
        <dbReference type="ChEBI" id="CHEBI:29035"/>
        <label>2</label>
    </ligand>
</feature>
<dbReference type="GO" id="GO:0004619">
    <property type="term" value="F:phosphoglycerate mutase activity"/>
    <property type="evidence" value="ECO:0007669"/>
    <property type="project" value="UniProtKB-UniRule"/>
</dbReference>
<dbReference type="GO" id="GO:0030145">
    <property type="term" value="F:manganese ion binding"/>
    <property type="evidence" value="ECO:0007669"/>
    <property type="project" value="UniProtKB-UniRule"/>
</dbReference>
<dbReference type="AlphaFoldDB" id="A0A1T4KGI9"/>
<evidence type="ECO:0000256" key="11">
    <source>
        <dbReference type="PIRSR" id="PIRSR001492-1"/>
    </source>
</evidence>
<evidence type="ECO:0000256" key="10">
    <source>
        <dbReference type="HAMAP-Rule" id="MF_01038"/>
    </source>
</evidence>
<feature type="binding site" evidence="10 12">
    <location>
        <begin position="155"/>
        <end position="156"/>
    </location>
    <ligand>
        <name>substrate</name>
    </ligand>
</feature>
<dbReference type="SUPFAM" id="SSF64158">
    <property type="entry name" value="2,3-Bisphosphoglycerate-independent phosphoglycerate mutase, substrate-binding domain"/>
    <property type="match status" value="1"/>
</dbReference>
<dbReference type="GO" id="GO:0006007">
    <property type="term" value="P:glucose catabolic process"/>
    <property type="evidence" value="ECO:0007669"/>
    <property type="project" value="InterPro"/>
</dbReference>
<reference evidence="17" key="1">
    <citation type="submission" date="2017-02" db="EMBL/GenBank/DDBJ databases">
        <authorList>
            <person name="Varghese N."/>
            <person name="Submissions S."/>
        </authorList>
    </citation>
    <scope>NUCLEOTIDE SEQUENCE [LARGE SCALE GENOMIC DNA]</scope>
    <source>
        <strain evidence="17">ATCC BAA-73</strain>
    </source>
</reference>
<dbReference type="InterPro" id="IPR036646">
    <property type="entry name" value="PGAM_B_sf"/>
</dbReference>
<feature type="binding site" evidence="10 13">
    <location>
        <position position="64"/>
    </location>
    <ligand>
        <name>Mn(2+)</name>
        <dbReference type="ChEBI" id="CHEBI:29035"/>
        <label>2</label>
    </ligand>
</feature>
<feature type="binding site" evidence="10 12">
    <location>
        <begin position="262"/>
        <end position="265"/>
    </location>
    <ligand>
        <name>substrate</name>
    </ligand>
</feature>
<evidence type="ECO:0000256" key="12">
    <source>
        <dbReference type="PIRSR" id="PIRSR001492-2"/>
    </source>
</evidence>
<dbReference type="InterPro" id="IPR006124">
    <property type="entry name" value="Metalloenzyme"/>
</dbReference>
<evidence type="ECO:0000313" key="16">
    <source>
        <dbReference type="EMBL" id="SJZ41486.1"/>
    </source>
</evidence>
<dbReference type="Pfam" id="PF06415">
    <property type="entry name" value="iPGM_N"/>
    <property type="match status" value="1"/>
</dbReference>
<keyword evidence="7 10" id="KW-0464">Manganese</keyword>
<proteinExistence type="inferred from homology"/>
<dbReference type="HAMAP" id="MF_01038">
    <property type="entry name" value="GpmI"/>
    <property type="match status" value="1"/>
</dbReference>
<evidence type="ECO:0000256" key="7">
    <source>
        <dbReference type="ARBA" id="ARBA00023211"/>
    </source>
</evidence>
<feature type="binding site" evidence="10 12">
    <location>
        <position position="187"/>
    </location>
    <ligand>
        <name>substrate</name>
    </ligand>
</feature>
<comment type="function">
    <text evidence="10">Catalyzes the interconversion of 2-phosphoglycerate and 3-phosphoglycerate.</text>
</comment>
<dbReference type="CDD" id="cd16010">
    <property type="entry name" value="iPGM"/>
    <property type="match status" value="1"/>
</dbReference>
<evidence type="ECO:0000256" key="3">
    <source>
        <dbReference type="ARBA" id="ARBA00008819"/>
    </source>
</evidence>
<dbReference type="OrthoDB" id="9800863at2"/>
<dbReference type="PIRSF" id="PIRSF001492">
    <property type="entry name" value="IPGAM"/>
    <property type="match status" value="1"/>
</dbReference>
<feature type="binding site" evidence="10 12">
    <location>
        <position position="193"/>
    </location>
    <ligand>
        <name>substrate</name>
    </ligand>
</feature>
<evidence type="ECO:0000313" key="17">
    <source>
        <dbReference type="Proteomes" id="UP000190625"/>
    </source>
</evidence>
<comment type="cofactor">
    <cofactor evidence="10">
        <name>Mn(2+)</name>
        <dbReference type="ChEBI" id="CHEBI:29035"/>
    </cofactor>
    <text evidence="10">Binds 2 manganese ions per subunit.</text>
</comment>
<comment type="subunit">
    <text evidence="10">Monomer.</text>
</comment>
<evidence type="ECO:0000259" key="14">
    <source>
        <dbReference type="Pfam" id="PF01676"/>
    </source>
</evidence>
<dbReference type="NCBIfam" id="TIGR01307">
    <property type="entry name" value="pgm_bpd_ind"/>
    <property type="match status" value="1"/>
</dbReference>
<feature type="binding site" evidence="10 12">
    <location>
        <position position="125"/>
    </location>
    <ligand>
        <name>substrate</name>
    </ligand>
</feature>
<dbReference type="InterPro" id="IPR011258">
    <property type="entry name" value="BPG-indep_PGM_N"/>
</dbReference>
<dbReference type="Pfam" id="PF01676">
    <property type="entry name" value="Metalloenzyme"/>
    <property type="match status" value="1"/>
</dbReference>
<name>A0A1T4KGI9_9FIRM</name>
<accession>A0A1T4KGI9</accession>
<evidence type="ECO:0000256" key="8">
    <source>
        <dbReference type="ARBA" id="ARBA00023235"/>
    </source>
</evidence>
<dbReference type="Gene3D" id="3.40.720.10">
    <property type="entry name" value="Alkaline Phosphatase, subunit A"/>
    <property type="match status" value="1"/>
</dbReference>
<feature type="binding site" evidence="10 12">
    <location>
        <position position="336"/>
    </location>
    <ligand>
        <name>substrate</name>
    </ligand>
</feature>
<evidence type="ECO:0000256" key="4">
    <source>
        <dbReference type="ARBA" id="ARBA00012026"/>
    </source>
</evidence>
<feature type="active site" description="Phosphoserine intermediate" evidence="10 11">
    <location>
        <position position="64"/>
    </location>
</feature>
<dbReference type="SUPFAM" id="SSF53649">
    <property type="entry name" value="Alkaline phosphatase-like"/>
    <property type="match status" value="1"/>
</dbReference>
<evidence type="ECO:0000256" key="9">
    <source>
        <dbReference type="ARBA" id="ARBA00071648"/>
    </source>
</evidence>
<dbReference type="UniPathway" id="UPA00109">
    <property type="reaction ID" value="UER00186"/>
</dbReference>
<evidence type="ECO:0000256" key="5">
    <source>
        <dbReference type="ARBA" id="ARBA00022723"/>
    </source>
</evidence>
<dbReference type="STRING" id="142842.SAMN02745118_00769"/>